<feature type="compositionally biased region" description="Polar residues" evidence="1">
    <location>
        <begin position="166"/>
        <end position="180"/>
    </location>
</feature>
<organism evidence="3 4">
    <name type="scientific">Conoideocrella luteorostrata</name>
    <dbReference type="NCBI Taxonomy" id="1105319"/>
    <lineage>
        <taxon>Eukaryota</taxon>
        <taxon>Fungi</taxon>
        <taxon>Dikarya</taxon>
        <taxon>Ascomycota</taxon>
        <taxon>Pezizomycotina</taxon>
        <taxon>Sordariomycetes</taxon>
        <taxon>Hypocreomycetidae</taxon>
        <taxon>Hypocreales</taxon>
        <taxon>Clavicipitaceae</taxon>
        <taxon>Conoideocrella</taxon>
    </lineage>
</organism>
<dbReference type="InterPro" id="IPR025676">
    <property type="entry name" value="Clr5_dom"/>
</dbReference>
<feature type="domain" description="Clr5" evidence="2">
    <location>
        <begin position="8"/>
        <end position="60"/>
    </location>
</feature>
<evidence type="ECO:0000313" key="4">
    <source>
        <dbReference type="Proteomes" id="UP001251528"/>
    </source>
</evidence>
<proteinExistence type="predicted"/>
<feature type="compositionally biased region" description="Pro residues" evidence="1">
    <location>
        <begin position="111"/>
        <end position="121"/>
    </location>
</feature>
<comment type="caution">
    <text evidence="3">The sequence shown here is derived from an EMBL/GenBank/DDBJ whole genome shotgun (WGS) entry which is preliminary data.</text>
</comment>
<feature type="region of interest" description="Disordered" evidence="1">
    <location>
        <begin position="141"/>
        <end position="180"/>
    </location>
</feature>
<dbReference type="Pfam" id="PF14420">
    <property type="entry name" value="Clr5"/>
    <property type="match status" value="1"/>
</dbReference>
<sequence length="180" mass="20484">MTRHRHGEEEWEQLRLTISDLSTEENKTSQQIVEILEKDHGFKTGIRKLKEKMMDWGLTKYIKKADMKILISKKEQRQSLGKETIFFHHGEQLSDKRLITFSKRSSTKDSPVPPHDAPTPPEVTYHTPAAADVAISHNCHNDTATLSPERTPVSRALQKRTLNELPDSSLTSNGQISQST</sequence>
<dbReference type="PANTHER" id="PTHR38788:SF3">
    <property type="entry name" value="CLR5 DOMAIN-CONTAINING PROTEIN"/>
    <property type="match status" value="1"/>
</dbReference>
<name>A0AAJ0CTC8_9HYPO</name>
<dbReference type="PANTHER" id="PTHR38788">
    <property type="entry name" value="CLR5 DOMAIN-CONTAINING PROTEIN"/>
    <property type="match status" value="1"/>
</dbReference>
<evidence type="ECO:0000313" key="3">
    <source>
        <dbReference type="EMBL" id="KAK2606202.1"/>
    </source>
</evidence>
<keyword evidence="4" id="KW-1185">Reference proteome</keyword>
<reference evidence="3" key="1">
    <citation type="submission" date="2023-06" db="EMBL/GenBank/DDBJ databases">
        <title>Conoideocrella luteorostrata (Hypocreales: Clavicipitaceae), a potential biocontrol fungus for elongate hemlock scale in United States Christmas tree production areas.</title>
        <authorList>
            <person name="Barrett H."/>
            <person name="Lovett B."/>
            <person name="Macias A.M."/>
            <person name="Stajich J.E."/>
            <person name="Kasson M.T."/>
        </authorList>
    </citation>
    <scope>NUCLEOTIDE SEQUENCE</scope>
    <source>
        <strain evidence="3">ARSEF 14590</strain>
    </source>
</reference>
<dbReference type="AlphaFoldDB" id="A0AAJ0CTC8"/>
<protein>
    <recommendedName>
        <fullName evidence="2">Clr5 domain-containing protein</fullName>
    </recommendedName>
</protein>
<feature type="region of interest" description="Disordered" evidence="1">
    <location>
        <begin position="104"/>
        <end position="125"/>
    </location>
</feature>
<accession>A0AAJ0CTC8</accession>
<gene>
    <name evidence="3" type="ORF">QQS21_003373</name>
</gene>
<dbReference type="Proteomes" id="UP001251528">
    <property type="component" value="Unassembled WGS sequence"/>
</dbReference>
<evidence type="ECO:0000256" key="1">
    <source>
        <dbReference type="SAM" id="MobiDB-lite"/>
    </source>
</evidence>
<dbReference type="EMBL" id="JASWJB010000044">
    <property type="protein sequence ID" value="KAK2606202.1"/>
    <property type="molecule type" value="Genomic_DNA"/>
</dbReference>
<evidence type="ECO:0000259" key="2">
    <source>
        <dbReference type="Pfam" id="PF14420"/>
    </source>
</evidence>